<sequence>MELSKDLTICDRTNELPCVTKILKVLFGEENYDVILNETYMKFDDYLQNDETHKKLMDEYNKIFEEIYVVNRNLSQRLDNLQGNLRDMENIFFLKKGYEMGQKQSQMINQFMFCKQEAANDVGGGRYQEQT</sequence>
<organism evidence="1 2">
    <name type="scientific">Desulfosporosinus acididurans</name>
    <dbReference type="NCBI Taxonomy" id="476652"/>
    <lineage>
        <taxon>Bacteria</taxon>
        <taxon>Bacillati</taxon>
        <taxon>Bacillota</taxon>
        <taxon>Clostridia</taxon>
        <taxon>Eubacteriales</taxon>
        <taxon>Desulfitobacteriaceae</taxon>
        <taxon>Desulfosporosinus</taxon>
    </lineage>
</organism>
<accession>A0A0J1FJQ5</accession>
<dbReference type="PATRIC" id="fig|476652.3.peg.4662"/>
<comment type="caution">
    <text evidence="1">The sequence shown here is derived from an EMBL/GenBank/DDBJ whole genome shotgun (WGS) entry which is preliminary data.</text>
</comment>
<gene>
    <name evidence="1" type="ORF">DEAC_c43850</name>
</gene>
<evidence type="ECO:0000313" key="2">
    <source>
        <dbReference type="Proteomes" id="UP000036356"/>
    </source>
</evidence>
<dbReference type="EMBL" id="LDZY01000031">
    <property type="protein sequence ID" value="KLU63699.1"/>
    <property type="molecule type" value="Genomic_DNA"/>
</dbReference>
<protein>
    <submittedName>
        <fullName evidence="1">Uncharacterized protein</fullName>
    </submittedName>
</protein>
<evidence type="ECO:0000313" key="1">
    <source>
        <dbReference type="EMBL" id="KLU63699.1"/>
    </source>
</evidence>
<proteinExistence type="predicted"/>
<keyword evidence="2" id="KW-1185">Reference proteome</keyword>
<name>A0A0J1FJQ5_9FIRM</name>
<dbReference type="AlphaFoldDB" id="A0A0J1FJQ5"/>
<dbReference type="RefSeq" id="WP_047812136.1">
    <property type="nucleotide sequence ID" value="NZ_LDZY01000031.1"/>
</dbReference>
<reference evidence="1 2" key="1">
    <citation type="submission" date="2015-06" db="EMBL/GenBank/DDBJ databases">
        <title>Draft genome of the moderately acidophilic sulfate reducer Candidatus Desulfosporosinus acididurans strain M1.</title>
        <authorList>
            <person name="Poehlein A."/>
            <person name="Petzsch P."/>
            <person name="Johnson B.D."/>
            <person name="Schloemann M."/>
            <person name="Daniel R."/>
            <person name="Muehling M."/>
        </authorList>
    </citation>
    <scope>NUCLEOTIDE SEQUENCE [LARGE SCALE GENOMIC DNA]</scope>
    <source>
        <strain evidence="1 2">M1</strain>
    </source>
</reference>
<dbReference type="Proteomes" id="UP000036356">
    <property type="component" value="Unassembled WGS sequence"/>
</dbReference>